<gene>
    <name evidence="2" type="ORF">CEP51_012463</name>
</gene>
<organism evidence="2 3">
    <name type="scientific">Fusarium floridanum</name>
    <dbReference type="NCBI Taxonomy" id="1325733"/>
    <lineage>
        <taxon>Eukaryota</taxon>
        <taxon>Fungi</taxon>
        <taxon>Dikarya</taxon>
        <taxon>Ascomycota</taxon>
        <taxon>Pezizomycotina</taxon>
        <taxon>Sordariomycetes</taxon>
        <taxon>Hypocreomycetidae</taxon>
        <taxon>Hypocreales</taxon>
        <taxon>Nectriaceae</taxon>
        <taxon>Fusarium</taxon>
        <taxon>Fusarium solani species complex</taxon>
    </lineage>
</organism>
<proteinExistence type="predicted"/>
<evidence type="ECO:0000313" key="2">
    <source>
        <dbReference type="EMBL" id="RSL68582.1"/>
    </source>
</evidence>
<reference evidence="2 3" key="1">
    <citation type="submission" date="2017-06" db="EMBL/GenBank/DDBJ databases">
        <title>Comparative genomic analysis of Ambrosia Fusariam Clade fungi.</title>
        <authorList>
            <person name="Stajich J.E."/>
            <person name="Carrillo J."/>
            <person name="Kijimoto T."/>
            <person name="Eskalen A."/>
            <person name="O'Donnell K."/>
            <person name="Kasson M."/>
        </authorList>
    </citation>
    <scope>NUCLEOTIDE SEQUENCE [LARGE SCALE GENOMIC DNA]</scope>
    <source>
        <strain evidence="2 3">NRRL62606</strain>
    </source>
</reference>
<dbReference type="EMBL" id="NKCL01000468">
    <property type="protein sequence ID" value="RSL68582.1"/>
    <property type="molecule type" value="Genomic_DNA"/>
</dbReference>
<sequence length="208" mass="23121">MTEMKRKKLELKKERLWRGSNPVLPGESELLYLQQEHLEQAQAQTQTQELEEQEQFRTLVRSQKGRGIVAQCDMRQCAYRRSSSFLLPLLRSYLVATSVPKDLSYYQQLIHPSIAMSHPSNSPSAGQGREKSRLSLSGTHDPYPHAPFSSARFLASQEDPWIGPGRSTGNTKGPLACGLRDGATTGLHADDSTTHLALSPFADSESLV</sequence>
<dbReference type="AlphaFoldDB" id="A0A428QTF5"/>
<feature type="region of interest" description="Disordered" evidence="1">
    <location>
        <begin position="116"/>
        <end position="141"/>
    </location>
</feature>
<keyword evidence="3" id="KW-1185">Reference proteome</keyword>
<evidence type="ECO:0000313" key="3">
    <source>
        <dbReference type="Proteomes" id="UP000287972"/>
    </source>
</evidence>
<name>A0A428QTF5_9HYPO</name>
<dbReference type="Proteomes" id="UP000287972">
    <property type="component" value="Unassembled WGS sequence"/>
</dbReference>
<comment type="caution">
    <text evidence="2">The sequence shown here is derived from an EMBL/GenBank/DDBJ whole genome shotgun (WGS) entry which is preliminary data.</text>
</comment>
<protein>
    <submittedName>
        <fullName evidence="2">Uncharacterized protein</fullName>
    </submittedName>
</protein>
<accession>A0A428QTF5</accession>
<evidence type="ECO:0000256" key="1">
    <source>
        <dbReference type="SAM" id="MobiDB-lite"/>
    </source>
</evidence>